<comment type="caution">
    <text evidence="2">The sequence shown here is derived from an EMBL/GenBank/DDBJ whole genome shotgun (WGS) entry which is preliminary data.</text>
</comment>
<dbReference type="EMBL" id="JACIIZ010000008">
    <property type="protein sequence ID" value="MBB6252493.1"/>
    <property type="molecule type" value="Genomic_DNA"/>
</dbReference>
<accession>A0A7X0ED91</accession>
<feature type="coiled-coil region" evidence="1">
    <location>
        <begin position="3"/>
        <end position="37"/>
    </location>
</feature>
<gene>
    <name evidence="2" type="ORF">FHS74_003053</name>
</gene>
<evidence type="ECO:0000313" key="2">
    <source>
        <dbReference type="EMBL" id="MBB6252493.1"/>
    </source>
</evidence>
<protein>
    <submittedName>
        <fullName evidence="2">Prefoldin subunit 5</fullName>
    </submittedName>
</protein>
<organism evidence="2 3">
    <name type="scientific">Nitrospirillum iridis</name>
    <dbReference type="NCBI Taxonomy" id="765888"/>
    <lineage>
        <taxon>Bacteria</taxon>
        <taxon>Pseudomonadati</taxon>
        <taxon>Pseudomonadota</taxon>
        <taxon>Alphaproteobacteria</taxon>
        <taxon>Rhodospirillales</taxon>
        <taxon>Azospirillaceae</taxon>
        <taxon>Nitrospirillum</taxon>
    </lineage>
</organism>
<sequence length="59" mass="6678">MDEAILRQRVEQLRREHEAGEAQLRALDARRTELQNTLLRIAGAIQVLEEVIAEQTPAG</sequence>
<evidence type="ECO:0000256" key="1">
    <source>
        <dbReference type="SAM" id="Coils"/>
    </source>
</evidence>
<proteinExistence type="predicted"/>
<keyword evidence="3" id="KW-1185">Reference proteome</keyword>
<dbReference type="RefSeq" id="WP_184801972.1">
    <property type="nucleotide sequence ID" value="NZ_JACIIZ010000008.1"/>
</dbReference>
<dbReference type="AlphaFoldDB" id="A0A7X0ED91"/>
<dbReference type="Proteomes" id="UP000539175">
    <property type="component" value="Unassembled WGS sequence"/>
</dbReference>
<reference evidence="2 3" key="1">
    <citation type="submission" date="2020-08" db="EMBL/GenBank/DDBJ databases">
        <title>Genomic Encyclopedia of Type Strains, Phase IV (KMG-IV): sequencing the most valuable type-strain genomes for metagenomic binning, comparative biology and taxonomic classification.</title>
        <authorList>
            <person name="Goeker M."/>
        </authorList>
    </citation>
    <scope>NUCLEOTIDE SEQUENCE [LARGE SCALE GENOMIC DNA]</scope>
    <source>
        <strain evidence="2 3">DSM 22198</strain>
    </source>
</reference>
<name>A0A7X0ED91_9PROT</name>
<evidence type="ECO:0000313" key="3">
    <source>
        <dbReference type="Proteomes" id="UP000539175"/>
    </source>
</evidence>
<keyword evidence="1" id="KW-0175">Coiled coil</keyword>